<accession>A0A1Y1X1Y8</accession>
<evidence type="ECO:0000256" key="6">
    <source>
        <dbReference type="ARBA" id="ARBA00042471"/>
    </source>
</evidence>
<dbReference type="InterPro" id="IPR036705">
    <property type="entry name" value="Ribosyl_crysJ1_sf"/>
</dbReference>
<feature type="binding site" evidence="12">
    <location>
        <position position="283"/>
    </location>
    <ligand>
        <name>Mg(2+)</name>
        <dbReference type="ChEBI" id="CHEBI:18420"/>
        <label>1</label>
    </ligand>
</feature>
<dbReference type="Pfam" id="PF03747">
    <property type="entry name" value="ADP_ribosyl_GH"/>
    <property type="match status" value="1"/>
</dbReference>
<keyword evidence="12" id="KW-0460">Magnesium</keyword>
<dbReference type="OrthoDB" id="2021138at2759"/>
<feature type="binding site" evidence="12">
    <location>
        <position position="52"/>
    </location>
    <ligand>
        <name>Mg(2+)</name>
        <dbReference type="ChEBI" id="CHEBI:18420"/>
        <label>1</label>
    </ligand>
</feature>
<dbReference type="EMBL" id="MCFG01000163">
    <property type="protein sequence ID" value="ORX79819.1"/>
    <property type="molecule type" value="Genomic_DNA"/>
</dbReference>
<dbReference type="InterPro" id="IPR050792">
    <property type="entry name" value="ADP-ribosylglycohydrolase"/>
</dbReference>
<feature type="binding site" evidence="12">
    <location>
        <position position="53"/>
    </location>
    <ligand>
        <name>Mg(2+)</name>
        <dbReference type="ChEBI" id="CHEBI:18420"/>
        <label>1</label>
    </ligand>
</feature>
<evidence type="ECO:0000256" key="9">
    <source>
        <dbReference type="ARBA" id="ARBA00043187"/>
    </source>
</evidence>
<comment type="catalytic activity">
    <reaction evidence="11">
        <text>alpha-NAD(+) + H2O = ADP-D-ribose + nicotinamide + H(+)</text>
        <dbReference type="Rhea" id="RHEA:68792"/>
        <dbReference type="ChEBI" id="CHEBI:15377"/>
        <dbReference type="ChEBI" id="CHEBI:15378"/>
        <dbReference type="ChEBI" id="CHEBI:17154"/>
        <dbReference type="ChEBI" id="CHEBI:57967"/>
        <dbReference type="ChEBI" id="CHEBI:77017"/>
    </reaction>
</comment>
<evidence type="ECO:0000256" key="8">
    <source>
        <dbReference type="ARBA" id="ARBA00042850"/>
    </source>
</evidence>
<evidence type="ECO:0000256" key="4">
    <source>
        <dbReference type="ARBA" id="ARBA00041057"/>
    </source>
</evidence>
<feature type="binding site" evidence="12">
    <location>
        <position position="281"/>
    </location>
    <ligand>
        <name>Mg(2+)</name>
        <dbReference type="ChEBI" id="CHEBI:18420"/>
        <label>1</label>
    </ligand>
</feature>
<keyword evidence="14" id="KW-1185">Reference proteome</keyword>
<evidence type="ECO:0000256" key="3">
    <source>
        <dbReference type="ARBA" id="ARBA00022801"/>
    </source>
</evidence>
<evidence type="ECO:0000256" key="11">
    <source>
        <dbReference type="ARBA" id="ARBA00049015"/>
    </source>
</evidence>
<feature type="binding site" evidence="12">
    <location>
        <position position="51"/>
    </location>
    <ligand>
        <name>Mg(2+)</name>
        <dbReference type="ChEBI" id="CHEBI:18420"/>
        <label>1</label>
    </ligand>
</feature>
<evidence type="ECO:0000256" key="10">
    <source>
        <dbReference type="ARBA" id="ARBA00043193"/>
    </source>
</evidence>
<dbReference type="GO" id="GO:0046872">
    <property type="term" value="F:metal ion binding"/>
    <property type="evidence" value="ECO:0007669"/>
    <property type="project" value="UniProtKB-KW"/>
</dbReference>
<keyword evidence="12" id="KW-0479">Metal-binding</keyword>
<name>A0A1Y1X1Y8_9FUNG</name>
<dbReference type="SUPFAM" id="SSF101478">
    <property type="entry name" value="ADP-ribosylglycohydrolase"/>
    <property type="match status" value="1"/>
</dbReference>
<dbReference type="PANTHER" id="PTHR16222">
    <property type="entry name" value="ADP-RIBOSYLGLYCOHYDROLASE"/>
    <property type="match status" value="1"/>
</dbReference>
<comment type="similarity">
    <text evidence="1">Belongs to the ADP-ribosylglycohydrolase family.</text>
</comment>
<evidence type="ECO:0000256" key="12">
    <source>
        <dbReference type="PIRSR" id="PIRSR605502-1"/>
    </source>
</evidence>
<sequence length="331" mass="37600">MDRIKSALYGFVVGDALGVPVEFNNRNILDLSPVTDMTGYGSHHVPEGVWSDDTAMTLATMDSIIKTKTINYNDIADKFCSWLYEKKYTATNVVFDVGITTNEALNRYKQQKLQYNNNNGNNNSNNNNIIDATICGGKNEMNNGNGSLMRILPIAFYCYYQSIDDENKILEFVKNVSSITHGHEISIMGCYIYVQYIINLLKGKNKYESYTFIQNLDYSMFQNQTQMVYERLLKNNIVNYERDNIQSSGYVVSTLEASLWCLLKGNNLKDTILTAVNLGNDTDTVGAITGSLAGMIYNYEDIPKNWIEKLKNKELLNDLIKKFSDFCLNIN</sequence>
<reference evidence="13 14" key="2">
    <citation type="submission" date="2016-08" db="EMBL/GenBank/DDBJ databases">
        <title>Pervasive Adenine N6-methylation of Active Genes in Fungi.</title>
        <authorList>
            <consortium name="DOE Joint Genome Institute"/>
            <person name="Mondo S.J."/>
            <person name="Dannebaum R.O."/>
            <person name="Kuo R.C."/>
            <person name="Labutti K."/>
            <person name="Haridas S."/>
            <person name="Kuo A."/>
            <person name="Salamov A."/>
            <person name="Ahrendt S.R."/>
            <person name="Lipzen A."/>
            <person name="Sullivan W."/>
            <person name="Andreopoulos W.B."/>
            <person name="Clum A."/>
            <person name="Lindquist E."/>
            <person name="Daum C."/>
            <person name="Ramamoorthy G.K."/>
            <person name="Gryganskyi A."/>
            <person name="Culley D."/>
            <person name="Magnuson J.K."/>
            <person name="James T.Y."/>
            <person name="O'Malley M.A."/>
            <person name="Stajich J.E."/>
            <person name="Spatafora J.W."/>
            <person name="Visel A."/>
            <person name="Grigoriev I.V."/>
        </authorList>
    </citation>
    <scope>NUCLEOTIDE SEQUENCE [LARGE SCALE GENOMIC DNA]</scope>
    <source>
        <strain evidence="13 14">S4</strain>
    </source>
</reference>
<organism evidence="13 14">
    <name type="scientific">Anaeromyces robustus</name>
    <dbReference type="NCBI Taxonomy" id="1754192"/>
    <lineage>
        <taxon>Eukaryota</taxon>
        <taxon>Fungi</taxon>
        <taxon>Fungi incertae sedis</taxon>
        <taxon>Chytridiomycota</taxon>
        <taxon>Chytridiomycota incertae sedis</taxon>
        <taxon>Neocallimastigomycetes</taxon>
        <taxon>Neocallimastigales</taxon>
        <taxon>Neocallimastigaceae</taxon>
        <taxon>Anaeromyces</taxon>
    </lineage>
</organism>
<dbReference type="PANTHER" id="PTHR16222:SF24">
    <property type="entry name" value="ADP-RIBOSYLHYDROLASE ARH3"/>
    <property type="match status" value="1"/>
</dbReference>
<evidence type="ECO:0000256" key="2">
    <source>
        <dbReference type="ARBA" id="ARBA00012255"/>
    </source>
</evidence>
<gene>
    <name evidence="13" type="ORF">BCR32DRAFT_327955</name>
</gene>
<dbReference type="STRING" id="1754192.A0A1Y1X1Y8"/>
<dbReference type="Gene3D" id="1.10.4080.10">
    <property type="entry name" value="ADP-ribosylation/Crystallin J1"/>
    <property type="match status" value="1"/>
</dbReference>
<comment type="caution">
    <text evidence="13">The sequence shown here is derived from an EMBL/GenBank/DDBJ whole genome shotgun (WGS) entry which is preliminary data.</text>
</comment>
<evidence type="ECO:0000313" key="13">
    <source>
        <dbReference type="EMBL" id="ORX79819.1"/>
    </source>
</evidence>
<protein>
    <recommendedName>
        <fullName evidence="4">ADP-ribosylhydrolase ARH3</fullName>
        <ecNumber evidence="2">3.2.1.143</ecNumber>
    </recommendedName>
    <alternativeName>
        <fullName evidence="5">ADP-ribose glycohydrolase ARH3</fullName>
    </alternativeName>
    <alternativeName>
        <fullName evidence="6">ADP-ribosylhydrolase 3</fullName>
    </alternativeName>
    <alternativeName>
        <fullName evidence="9">O-acetyl-ADP-ribose deacetylase ARH3</fullName>
    </alternativeName>
    <alternativeName>
        <fullName evidence="10">Poly(ADP-ribose) glycohydrolase ARH3</fullName>
    </alternativeName>
    <alternativeName>
        <fullName evidence="8">[Protein ADP-ribosylarginine] hydrolase-like protein 2</fullName>
    </alternativeName>
    <alternativeName>
        <fullName evidence="7">[Protein ADP-ribosylserine] hydrolase</fullName>
    </alternativeName>
</protein>
<evidence type="ECO:0000313" key="14">
    <source>
        <dbReference type="Proteomes" id="UP000193944"/>
    </source>
</evidence>
<dbReference type="Proteomes" id="UP000193944">
    <property type="component" value="Unassembled WGS sequence"/>
</dbReference>
<dbReference type="AlphaFoldDB" id="A0A1Y1X1Y8"/>
<evidence type="ECO:0000256" key="7">
    <source>
        <dbReference type="ARBA" id="ARBA00042722"/>
    </source>
</evidence>
<evidence type="ECO:0000256" key="1">
    <source>
        <dbReference type="ARBA" id="ARBA00010702"/>
    </source>
</evidence>
<feature type="binding site" evidence="12">
    <location>
        <position position="284"/>
    </location>
    <ligand>
        <name>Mg(2+)</name>
        <dbReference type="ChEBI" id="CHEBI:18420"/>
        <label>1</label>
    </ligand>
</feature>
<proteinExistence type="inferred from homology"/>
<reference evidence="13 14" key="1">
    <citation type="submission" date="2016-08" db="EMBL/GenBank/DDBJ databases">
        <title>A Parts List for Fungal Cellulosomes Revealed by Comparative Genomics.</title>
        <authorList>
            <consortium name="DOE Joint Genome Institute"/>
            <person name="Haitjema C.H."/>
            <person name="Gilmore S.P."/>
            <person name="Henske J.K."/>
            <person name="Solomon K.V."/>
            <person name="De Groot R."/>
            <person name="Kuo A."/>
            <person name="Mondo S.J."/>
            <person name="Salamov A.A."/>
            <person name="Labutti K."/>
            <person name="Zhao Z."/>
            <person name="Chiniquy J."/>
            <person name="Barry K."/>
            <person name="Brewer H.M."/>
            <person name="Purvine S.O."/>
            <person name="Wright A.T."/>
            <person name="Boxma B."/>
            <person name="Van Alen T."/>
            <person name="Hackstein J.H."/>
            <person name="Baker S.E."/>
            <person name="Grigoriev I.V."/>
            <person name="O'Malley M.A."/>
        </authorList>
    </citation>
    <scope>NUCLEOTIDE SEQUENCE [LARGE SCALE GENOMIC DNA]</scope>
    <source>
        <strain evidence="13 14">S4</strain>
    </source>
</reference>
<dbReference type="EC" id="3.2.1.143" evidence="2"/>
<evidence type="ECO:0000256" key="5">
    <source>
        <dbReference type="ARBA" id="ARBA00042398"/>
    </source>
</evidence>
<dbReference type="GO" id="GO:0004649">
    <property type="term" value="F:poly(ADP-ribose) glycohydrolase activity"/>
    <property type="evidence" value="ECO:0007669"/>
    <property type="project" value="UniProtKB-EC"/>
</dbReference>
<comment type="cofactor">
    <cofactor evidence="12">
        <name>Mg(2+)</name>
        <dbReference type="ChEBI" id="CHEBI:18420"/>
    </cofactor>
    <text evidence="12">Binds 2 magnesium ions per subunit.</text>
</comment>
<keyword evidence="3 13" id="KW-0378">Hydrolase</keyword>
<dbReference type="InterPro" id="IPR005502">
    <property type="entry name" value="Ribosyl_crysJ1"/>
</dbReference>